<dbReference type="NCBIfam" id="NF038013">
    <property type="entry name" value="AceTr_1"/>
    <property type="match status" value="1"/>
</dbReference>
<evidence type="ECO:0000256" key="2">
    <source>
        <dbReference type="ARBA" id="ARBA00005587"/>
    </source>
</evidence>
<feature type="transmembrane region" description="Helical" evidence="6">
    <location>
        <begin position="113"/>
        <end position="130"/>
    </location>
</feature>
<dbReference type="GO" id="GO:0005886">
    <property type="term" value="C:plasma membrane"/>
    <property type="evidence" value="ECO:0007669"/>
    <property type="project" value="TreeGrafter"/>
</dbReference>
<comment type="similarity">
    <text evidence="2">Belongs to the acetate uptake transporter (AceTr) (TC 2.A.96) family.</text>
</comment>
<comment type="caution">
    <text evidence="7">The sequence shown here is derived from an EMBL/GenBank/DDBJ whole genome shotgun (WGS) entry which is preliminary data.</text>
</comment>
<evidence type="ECO:0000256" key="6">
    <source>
        <dbReference type="SAM" id="Phobius"/>
    </source>
</evidence>
<feature type="transmembrane region" description="Helical" evidence="6">
    <location>
        <begin position="45"/>
        <end position="66"/>
    </location>
</feature>
<feature type="transmembrane region" description="Helical" evidence="6">
    <location>
        <begin position="20"/>
        <end position="38"/>
    </location>
</feature>
<feature type="transmembrane region" description="Helical" evidence="6">
    <location>
        <begin position="81"/>
        <end position="101"/>
    </location>
</feature>
<sequence>MDNSARSVRIIQPANGNPGPLGLFAFAVTTFISNVYSLMGNGGSLLCGFAVWYGGLVQVMAGMWAIKVGNTFEGTAFSSFGAYWVAYGMMYWPGVNIAATYANDSDYQQAKGVFLLAWAFLALILTMGTTKSTISTIIMLIFLDIHLFFEAGNFLAVMGEDAWANKVSSVAGVLSALMAFYNGAAAMLLPSNSHVLLPVGPLSREKDHDDMV</sequence>
<feature type="transmembrane region" description="Helical" evidence="6">
    <location>
        <begin position="136"/>
        <end position="158"/>
    </location>
</feature>
<dbReference type="EMBL" id="JAAAJB010000618">
    <property type="protein sequence ID" value="KAG0252967.1"/>
    <property type="molecule type" value="Genomic_DNA"/>
</dbReference>
<feature type="transmembrane region" description="Helical" evidence="6">
    <location>
        <begin position="170"/>
        <end position="189"/>
    </location>
</feature>
<proteinExistence type="inferred from homology"/>
<keyword evidence="4 6" id="KW-1133">Transmembrane helix</keyword>
<name>A0A9P6PT04_9FUNG</name>
<evidence type="ECO:0000313" key="8">
    <source>
        <dbReference type="Proteomes" id="UP000807716"/>
    </source>
</evidence>
<accession>A0A9P6PT04</accession>
<evidence type="ECO:0000256" key="4">
    <source>
        <dbReference type="ARBA" id="ARBA00022989"/>
    </source>
</evidence>
<dbReference type="Pfam" id="PF01184">
    <property type="entry name" value="Gpr1_Fun34_YaaH"/>
    <property type="match status" value="1"/>
</dbReference>
<dbReference type="PANTHER" id="PTHR31123">
    <property type="entry name" value="ACCUMULATION OF DYADS PROTEIN 2-RELATED"/>
    <property type="match status" value="1"/>
</dbReference>
<dbReference type="Proteomes" id="UP000807716">
    <property type="component" value="Unassembled WGS sequence"/>
</dbReference>
<organism evidence="7 8">
    <name type="scientific">Actinomortierella ambigua</name>
    <dbReference type="NCBI Taxonomy" id="1343610"/>
    <lineage>
        <taxon>Eukaryota</taxon>
        <taxon>Fungi</taxon>
        <taxon>Fungi incertae sedis</taxon>
        <taxon>Mucoromycota</taxon>
        <taxon>Mortierellomycotina</taxon>
        <taxon>Mortierellomycetes</taxon>
        <taxon>Mortierellales</taxon>
        <taxon>Mortierellaceae</taxon>
        <taxon>Actinomortierella</taxon>
    </lineage>
</organism>
<gene>
    <name evidence="7" type="ORF">DFQ27_007741</name>
</gene>
<protein>
    <submittedName>
        <fullName evidence="7">Uncharacterized protein</fullName>
    </submittedName>
</protein>
<dbReference type="AlphaFoldDB" id="A0A9P6PT04"/>
<dbReference type="InterPro" id="IPR051633">
    <property type="entry name" value="AceTr"/>
</dbReference>
<reference evidence="7" key="1">
    <citation type="journal article" date="2020" name="Fungal Divers.">
        <title>Resolving the Mortierellaceae phylogeny through synthesis of multi-gene phylogenetics and phylogenomics.</title>
        <authorList>
            <person name="Vandepol N."/>
            <person name="Liber J."/>
            <person name="Desiro A."/>
            <person name="Na H."/>
            <person name="Kennedy M."/>
            <person name="Barry K."/>
            <person name="Grigoriev I.V."/>
            <person name="Miller A.N."/>
            <person name="O'Donnell K."/>
            <person name="Stajich J.E."/>
            <person name="Bonito G."/>
        </authorList>
    </citation>
    <scope>NUCLEOTIDE SEQUENCE</scope>
    <source>
        <strain evidence="7">BC1065</strain>
    </source>
</reference>
<dbReference type="PANTHER" id="PTHR31123:SF1">
    <property type="entry name" value="ACCUMULATION OF DYADS PROTEIN 2-RELATED"/>
    <property type="match status" value="1"/>
</dbReference>
<keyword evidence="3 6" id="KW-0812">Transmembrane</keyword>
<comment type="subcellular location">
    <subcellularLocation>
        <location evidence="1">Membrane</location>
        <topology evidence="1">Multi-pass membrane protein</topology>
    </subcellularLocation>
</comment>
<dbReference type="OrthoDB" id="3648309at2759"/>
<keyword evidence="5 6" id="KW-0472">Membrane</keyword>
<dbReference type="InterPro" id="IPR000791">
    <property type="entry name" value="Gpr1/Fun34/SatP-like"/>
</dbReference>
<evidence type="ECO:0000313" key="7">
    <source>
        <dbReference type="EMBL" id="KAG0252967.1"/>
    </source>
</evidence>
<evidence type="ECO:0000256" key="5">
    <source>
        <dbReference type="ARBA" id="ARBA00023136"/>
    </source>
</evidence>
<keyword evidence="8" id="KW-1185">Reference proteome</keyword>
<dbReference type="GO" id="GO:0015123">
    <property type="term" value="F:acetate transmembrane transporter activity"/>
    <property type="evidence" value="ECO:0007669"/>
    <property type="project" value="TreeGrafter"/>
</dbReference>
<evidence type="ECO:0000256" key="3">
    <source>
        <dbReference type="ARBA" id="ARBA00022692"/>
    </source>
</evidence>
<evidence type="ECO:0000256" key="1">
    <source>
        <dbReference type="ARBA" id="ARBA00004141"/>
    </source>
</evidence>